<dbReference type="InterPro" id="IPR027417">
    <property type="entry name" value="P-loop_NTPase"/>
</dbReference>
<dbReference type="AlphaFoldDB" id="A0A9P0QA81"/>
<accession>A0A9P0QA81</accession>
<dbReference type="Gene3D" id="3.40.50.300">
    <property type="entry name" value="P-loop containing nucleotide triphosphate hydrolases"/>
    <property type="match status" value="1"/>
</dbReference>
<dbReference type="OrthoDB" id="10252139at2759"/>
<comment type="caution">
    <text evidence="1">The sequence shown here is derived from an EMBL/GenBank/DDBJ whole genome shotgun (WGS) entry which is preliminary data.</text>
</comment>
<dbReference type="EMBL" id="CAKOFQ010008338">
    <property type="protein sequence ID" value="CAH2013532.1"/>
    <property type="molecule type" value="Genomic_DNA"/>
</dbReference>
<evidence type="ECO:0008006" key="3">
    <source>
        <dbReference type="Google" id="ProtNLM"/>
    </source>
</evidence>
<dbReference type="PANTHER" id="PTHR45703">
    <property type="entry name" value="DYNEIN HEAVY CHAIN"/>
    <property type="match status" value="1"/>
</dbReference>
<dbReference type="SUPFAM" id="SSF52540">
    <property type="entry name" value="P-loop containing nucleoside triphosphate hydrolases"/>
    <property type="match status" value="1"/>
</dbReference>
<proteinExistence type="predicted"/>
<evidence type="ECO:0000313" key="2">
    <source>
        <dbReference type="Proteomes" id="UP001152888"/>
    </source>
</evidence>
<evidence type="ECO:0000313" key="1">
    <source>
        <dbReference type="EMBL" id="CAH2013532.1"/>
    </source>
</evidence>
<protein>
    <recommendedName>
        <fullName evidence="3">Dynein heavy chain</fullName>
    </recommendedName>
</protein>
<dbReference type="GO" id="GO:0045505">
    <property type="term" value="F:dynein intermediate chain binding"/>
    <property type="evidence" value="ECO:0007669"/>
    <property type="project" value="InterPro"/>
</dbReference>
<dbReference type="GO" id="GO:0030286">
    <property type="term" value="C:dynein complex"/>
    <property type="evidence" value="ECO:0007669"/>
    <property type="project" value="InterPro"/>
</dbReference>
<reference evidence="1" key="1">
    <citation type="submission" date="2022-03" db="EMBL/GenBank/DDBJ databases">
        <authorList>
            <person name="Sayadi A."/>
        </authorList>
    </citation>
    <scope>NUCLEOTIDE SEQUENCE</scope>
</reference>
<gene>
    <name evidence="1" type="ORF">ACAOBT_LOCUS33521</name>
</gene>
<dbReference type="GO" id="GO:0007018">
    <property type="term" value="P:microtubule-based movement"/>
    <property type="evidence" value="ECO:0007669"/>
    <property type="project" value="InterPro"/>
</dbReference>
<organism evidence="1 2">
    <name type="scientific">Acanthoscelides obtectus</name>
    <name type="common">Bean weevil</name>
    <name type="synonym">Bruchus obtectus</name>
    <dbReference type="NCBI Taxonomy" id="200917"/>
    <lineage>
        <taxon>Eukaryota</taxon>
        <taxon>Metazoa</taxon>
        <taxon>Ecdysozoa</taxon>
        <taxon>Arthropoda</taxon>
        <taxon>Hexapoda</taxon>
        <taxon>Insecta</taxon>
        <taxon>Pterygota</taxon>
        <taxon>Neoptera</taxon>
        <taxon>Endopterygota</taxon>
        <taxon>Coleoptera</taxon>
        <taxon>Polyphaga</taxon>
        <taxon>Cucujiformia</taxon>
        <taxon>Chrysomeloidea</taxon>
        <taxon>Chrysomelidae</taxon>
        <taxon>Bruchinae</taxon>
        <taxon>Bruchini</taxon>
        <taxon>Acanthoscelides</taxon>
    </lineage>
</organism>
<keyword evidence="2" id="KW-1185">Reference proteome</keyword>
<sequence>MSVKTRSHFCVALINSLGQQLQEDFREIFAQQVFDWLGETPPPLLLKCHYNSDRDIIDSYYTNPNITIDDISNGLPLIYTGQVSQYLDTMRVWISNNRHFLIVGQHGSAKTLMLQTLVNERTDSSMVILHCTAHLSPNCVITKLFENCIQVNTHKGKVLKPKRVT</sequence>
<dbReference type="Proteomes" id="UP001152888">
    <property type="component" value="Unassembled WGS sequence"/>
</dbReference>
<dbReference type="GO" id="GO:0051959">
    <property type="term" value="F:dynein light intermediate chain binding"/>
    <property type="evidence" value="ECO:0007669"/>
    <property type="project" value="InterPro"/>
</dbReference>
<dbReference type="PANTHER" id="PTHR45703:SF22">
    <property type="entry name" value="DYNEIN CYTOPLASMIC 2 HEAVY CHAIN 1"/>
    <property type="match status" value="1"/>
</dbReference>
<dbReference type="InterPro" id="IPR026983">
    <property type="entry name" value="DHC"/>
</dbReference>
<name>A0A9P0QA81_ACAOB</name>